<dbReference type="PANTHER" id="PTHR35523">
    <property type="entry name" value="CELL WALL PROTEIN SED1"/>
    <property type="match status" value="1"/>
</dbReference>
<evidence type="ECO:0000256" key="1">
    <source>
        <dbReference type="SAM" id="MobiDB-lite"/>
    </source>
</evidence>
<name>A0AA39GH15_SARSR</name>
<feature type="chain" id="PRO_5041415758" description="Clock-controlled protein 6" evidence="2">
    <location>
        <begin position="19"/>
        <end position="124"/>
    </location>
</feature>
<sequence length="124" mass="12293">MKFSVATALLAAVSGAAAYGKNGTVIVTEVVQSYTTYCPAPTQITHGDKTITVTKAGIVTITDCPCTIEKPVQTKTAETPSVLPPAPTGGVTPTKQPVPVPTAGAGKLSAAGLAGVVGLAAFVL</sequence>
<dbReference type="PANTHER" id="PTHR35523:SF1">
    <property type="entry name" value="CELL WALL PROTEIN SED1"/>
    <property type="match status" value="1"/>
</dbReference>
<reference evidence="3" key="1">
    <citation type="submission" date="2022-10" db="EMBL/GenBank/DDBJ databases">
        <title>Determination and structural analysis of whole genome sequence of Sarocladium strictum F4-1.</title>
        <authorList>
            <person name="Hu L."/>
            <person name="Jiang Y."/>
        </authorList>
    </citation>
    <scope>NUCLEOTIDE SEQUENCE</scope>
    <source>
        <strain evidence="3">F4-1</strain>
    </source>
</reference>
<dbReference type="Proteomes" id="UP001175261">
    <property type="component" value="Unassembled WGS sequence"/>
</dbReference>
<keyword evidence="2" id="KW-0732">Signal</keyword>
<evidence type="ECO:0008006" key="5">
    <source>
        <dbReference type="Google" id="ProtNLM"/>
    </source>
</evidence>
<dbReference type="GO" id="GO:0031505">
    <property type="term" value="P:fungal-type cell wall organization"/>
    <property type="evidence" value="ECO:0007669"/>
    <property type="project" value="InterPro"/>
</dbReference>
<dbReference type="InterPro" id="IPR038843">
    <property type="entry name" value="Sed1/Spi1"/>
</dbReference>
<proteinExistence type="predicted"/>
<feature type="signal peptide" evidence="2">
    <location>
        <begin position="1"/>
        <end position="18"/>
    </location>
</feature>
<dbReference type="GO" id="GO:0009277">
    <property type="term" value="C:fungal-type cell wall"/>
    <property type="evidence" value="ECO:0007669"/>
    <property type="project" value="TreeGrafter"/>
</dbReference>
<evidence type="ECO:0000313" key="3">
    <source>
        <dbReference type="EMBL" id="KAK0387202.1"/>
    </source>
</evidence>
<comment type="caution">
    <text evidence="3">The sequence shown here is derived from an EMBL/GenBank/DDBJ whole genome shotgun (WGS) entry which is preliminary data.</text>
</comment>
<feature type="region of interest" description="Disordered" evidence="1">
    <location>
        <begin position="75"/>
        <end position="94"/>
    </location>
</feature>
<evidence type="ECO:0000313" key="4">
    <source>
        <dbReference type="Proteomes" id="UP001175261"/>
    </source>
</evidence>
<organism evidence="3 4">
    <name type="scientific">Sarocladium strictum</name>
    <name type="common">Black bundle disease fungus</name>
    <name type="synonym">Acremonium strictum</name>
    <dbReference type="NCBI Taxonomy" id="5046"/>
    <lineage>
        <taxon>Eukaryota</taxon>
        <taxon>Fungi</taxon>
        <taxon>Dikarya</taxon>
        <taxon>Ascomycota</taxon>
        <taxon>Pezizomycotina</taxon>
        <taxon>Sordariomycetes</taxon>
        <taxon>Hypocreomycetidae</taxon>
        <taxon>Hypocreales</taxon>
        <taxon>Sarocladiaceae</taxon>
        <taxon>Sarocladium</taxon>
    </lineage>
</organism>
<protein>
    <recommendedName>
        <fullName evidence="5">Clock-controlled protein 6</fullName>
    </recommendedName>
</protein>
<dbReference type="EMBL" id="JAPDFR010000004">
    <property type="protein sequence ID" value="KAK0387202.1"/>
    <property type="molecule type" value="Genomic_DNA"/>
</dbReference>
<accession>A0AA39GH15</accession>
<dbReference type="GO" id="GO:0005199">
    <property type="term" value="F:structural constituent of cell wall"/>
    <property type="evidence" value="ECO:0007669"/>
    <property type="project" value="InterPro"/>
</dbReference>
<dbReference type="AlphaFoldDB" id="A0AA39GH15"/>
<keyword evidence="4" id="KW-1185">Reference proteome</keyword>
<gene>
    <name evidence="3" type="ORF">NLU13_5515</name>
</gene>
<evidence type="ECO:0000256" key="2">
    <source>
        <dbReference type="SAM" id="SignalP"/>
    </source>
</evidence>